<keyword evidence="2" id="KW-1185">Reference proteome</keyword>
<comment type="caution">
    <text evidence="1">The sequence shown here is derived from an EMBL/GenBank/DDBJ whole genome shotgun (WGS) entry which is preliminary data.</text>
</comment>
<gene>
    <name evidence="1" type="ORF">AWB82_06257</name>
</gene>
<dbReference type="Proteomes" id="UP000054596">
    <property type="component" value="Unassembled WGS sequence"/>
</dbReference>
<dbReference type="RefSeq" id="WP_086973179.1">
    <property type="nucleotide sequence ID" value="NZ_FCOJ02000069.1"/>
</dbReference>
<dbReference type="AlphaFoldDB" id="A0A158D4S8"/>
<sequence>MSSSILTGKRASVFQKADGEWIYALFERGYESNVYPHQDHWSAVALGNYADVMRRLFSHASSCEGGMLRSKAGSIKPENFITSWQRELAKPFTLPDRRIELSCSTSSYSAVPQSQLAEVRLSLIRGGFEAQADALAAGNLSVSLHADIELLLSIFGNRGPLSVWRILKEYDTGTVQIDVPLPPASKTAMERMPEVRCHAIDRDNRLIAIGSAPWRHAGWQYNAVGSFITEVAYPIEMEAPGFAKRAIPAFRDVVRSASAVPSAARITVTPSPEGEDAWRVRKADEMARALGIVGDGRAAPDVFSFEFGDLLQREDKDQLLYGLGGLSDAQAQWEIPAVRDCAAPDPAFFAADLQLSLCLA</sequence>
<organism evidence="1 2">
    <name type="scientific">Caballeronia glebae</name>
    <dbReference type="NCBI Taxonomy" id="1777143"/>
    <lineage>
        <taxon>Bacteria</taxon>
        <taxon>Pseudomonadati</taxon>
        <taxon>Pseudomonadota</taxon>
        <taxon>Betaproteobacteria</taxon>
        <taxon>Burkholderiales</taxon>
        <taxon>Burkholderiaceae</taxon>
        <taxon>Caballeronia</taxon>
    </lineage>
</organism>
<evidence type="ECO:0000313" key="1">
    <source>
        <dbReference type="EMBL" id="SAK89350.1"/>
    </source>
</evidence>
<dbReference type="EMBL" id="FCOJ02000069">
    <property type="protein sequence ID" value="SAK89350.1"/>
    <property type="molecule type" value="Genomic_DNA"/>
</dbReference>
<proteinExistence type="predicted"/>
<protein>
    <submittedName>
        <fullName evidence="1">Uncharacterized protein</fullName>
    </submittedName>
</protein>
<evidence type="ECO:0000313" key="2">
    <source>
        <dbReference type="Proteomes" id="UP000054596"/>
    </source>
</evidence>
<name>A0A158D4S8_9BURK</name>
<accession>A0A158D4S8</accession>
<reference evidence="1" key="1">
    <citation type="submission" date="2016-01" db="EMBL/GenBank/DDBJ databases">
        <authorList>
            <person name="Peeters C."/>
        </authorList>
    </citation>
    <scope>NUCLEOTIDE SEQUENCE [LARGE SCALE GENOMIC DNA]</scope>
    <source>
        <strain evidence="1">LMG 29325</strain>
    </source>
</reference>
<dbReference type="OrthoDB" id="8477376at2"/>